<organism evidence="3 4">
    <name type="scientific">Pseudofrankia asymbiotica</name>
    <dbReference type="NCBI Taxonomy" id="1834516"/>
    <lineage>
        <taxon>Bacteria</taxon>
        <taxon>Bacillati</taxon>
        <taxon>Actinomycetota</taxon>
        <taxon>Actinomycetes</taxon>
        <taxon>Frankiales</taxon>
        <taxon>Frankiaceae</taxon>
        <taxon>Pseudofrankia</taxon>
    </lineage>
</organism>
<dbReference type="RefSeq" id="WP_076820999.1">
    <property type="nucleotide sequence ID" value="NZ_MOMC01000075.1"/>
</dbReference>
<dbReference type="STRING" id="1834516.BL253_31285"/>
<sequence>MSKDGLFIVDADSHWSERADLFTSRAPAAYKDRVPQPRDVNGVPTWVMDGHAMGRFSPGGVVARDGSKEEADKALHHWTFDQIHLGAHDPKVRIGVLDDLGIDAQIIFPSTIGLGGQDLGSVDDAALTRLTIQIYNDEMAEIQEQSGNRLLPLPLMPAWDIDFCVSEARRVAALGARGVNMTSDPQDLGSPDLGDPAWDPFWEACTELHLPVHFHIGASVTGMTFYGKYPWPSHDANTKLAIGGTLLFIGNARVVTNLILSGIFDRHPGLQTVSVESGVGWIPFILETLDYEMSENAPRQLAGMKKLPSEYFRSNIYATFWFEKNQGKLAALVEAVGEDRILFETDFPHPTCLYPAPLEAVEEKLNTISPEAKAKILGENARKLYRL</sequence>
<evidence type="ECO:0000313" key="3">
    <source>
        <dbReference type="EMBL" id="ONH24089.1"/>
    </source>
</evidence>
<keyword evidence="1" id="KW-0456">Lyase</keyword>
<protein>
    <submittedName>
        <fullName evidence="3">Amidohydrolase</fullName>
    </submittedName>
</protein>
<evidence type="ECO:0000259" key="2">
    <source>
        <dbReference type="Pfam" id="PF04909"/>
    </source>
</evidence>
<dbReference type="Proteomes" id="UP000188929">
    <property type="component" value="Unassembled WGS sequence"/>
</dbReference>
<reference evidence="4" key="1">
    <citation type="submission" date="2016-10" db="EMBL/GenBank/DDBJ databases">
        <title>Frankia sp. NRRL B-16386 Genome sequencing.</title>
        <authorList>
            <person name="Ghodhbane-Gtari F."/>
            <person name="Swanson E."/>
            <person name="Gueddou A."/>
            <person name="Hezbri K."/>
            <person name="Ktari K."/>
            <person name="Nouioui I."/>
            <person name="Morris K."/>
            <person name="Simpson S."/>
            <person name="Abebe-Akele F."/>
            <person name="Thomas K."/>
            <person name="Gtari M."/>
            <person name="Tisa L.S."/>
        </authorList>
    </citation>
    <scope>NUCLEOTIDE SEQUENCE [LARGE SCALE GENOMIC DNA]</scope>
    <source>
        <strain evidence="4">NRRL B-16386</strain>
    </source>
</reference>
<name>A0A1V2I2C3_9ACTN</name>
<dbReference type="EMBL" id="MOMC01000075">
    <property type="protein sequence ID" value="ONH24089.1"/>
    <property type="molecule type" value="Genomic_DNA"/>
</dbReference>
<dbReference type="OrthoDB" id="8673349at2"/>
<dbReference type="InterPro" id="IPR032465">
    <property type="entry name" value="ACMSD"/>
</dbReference>
<dbReference type="GO" id="GO:0016831">
    <property type="term" value="F:carboxy-lyase activity"/>
    <property type="evidence" value="ECO:0007669"/>
    <property type="project" value="InterPro"/>
</dbReference>
<dbReference type="PANTHER" id="PTHR21240:SF28">
    <property type="entry name" value="ISO-OROTATE DECARBOXYLASE (EUROFUNG)"/>
    <property type="match status" value="1"/>
</dbReference>
<dbReference type="GO" id="GO:0005737">
    <property type="term" value="C:cytoplasm"/>
    <property type="evidence" value="ECO:0007669"/>
    <property type="project" value="TreeGrafter"/>
</dbReference>
<evidence type="ECO:0000313" key="4">
    <source>
        <dbReference type="Proteomes" id="UP000188929"/>
    </source>
</evidence>
<gene>
    <name evidence="3" type="ORF">BL253_31285</name>
</gene>
<comment type="caution">
    <text evidence="3">The sequence shown here is derived from an EMBL/GenBank/DDBJ whole genome shotgun (WGS) entry which is preliminary data.</text>
</comment>
<dbReference type="Gene3D" id="3.20.20.140">
    <property type="entry name" value="Metal-dependent hydrolases"/>
    <property type="match status" value="1"/>
</dbReference>
<dbReference type="InterPro" id="IPR032466">
    <property type="entry name" value="Metal_Hydrolase"/>
</dbReference>
<keyword evidence="4" id="KW-1185">Reference proteome</keyword>
<dbReference type="AlphaFoldDB" id="A0A1V2I2C3"/>
<dbReference type="InterPro" id="IPR006680">
    <property type="entry name" value="Amidohydro-rel"/>
</dbReference>
<proteinExistence type="predicted"/>
<evidence type="ECO:0000256" key="1">
    <source>
        <dbReference type="ARBA" id="ARBA00023239"/>
    </source>
</evidence>
<feature type="domain" description="Amidohydrolase-related" evidence="2">
    <location>
        <begin position="86"/>
        <end position="387"/>
    </location>
</feature>
<dbReference type="SUPFAM" id="SSF51556">
    <property type="entry name" value="Metallo-dependent hydrolases"/>
    <property type="match status" value="1"/>
</dbReference>
<keyword evidence="3" id="KW-0378">Hydrolase</keyword>
<dbReference type="Pfam" id="PF04909">
    <property type="entry name" value="Amidohydro_2"/>
    <property type="match status" value="1"/>
</dbReference>
<accession>A0A1V2I2C3</accession>
<dbReference type="GO" id="GO:0019748">
    <property type="term" value="P:secondary metabolic process"/>
    <property type="evidence" value="ECO:0007669"/>
    <property type="project" value="TreeGrafter"/>
</dbReference>
<dbReference type="GO" id="GO:0016787">
    <property type="term" value="F:hydrolase activity"/>
    <property type="evidence" value="ECO:0007669"/>
    <property type="project" value="UniProtKB-KW"/>
</dbReference>
<dbReference type="PANTHER" id="PTHR21240">
    <property type="entry name" value="2-AMINO-3-CARBOXYLMUCONATE-6-SEMIALDEHYDE DECARBOXYLASE"/>
    <property type="match status" value="1"/>
</dbReference>